<proteinExistence type="predicted"/>
<accession>A0A1I1XQ07</accession>
<sequence length="217" mass="23781">MTTPGTTTPALAAQRDALLQVAIDFIGTLTGMTPPPIETAPPEVFAPFHSFVDRVQAIVAVPADPQHWAQNILAVDLSAFEKARFGVFNPDGRFEEIPEGVSPCGWAESHPCGHTARWVGGPRDLELLRAALASAGHGRMQLMPDDGPGWKSHAEAMERERYFYRQRMQTMQEHQDGDVWYGQDDGEDHLESMVNSLPVVIRADQLRALLAASGKVA</sequence>
<dbReference type="EMBL" id="FOMQ01000014">
    <property type="protein sequence ID" value="SFE09416.1"/>
    <property type="molecule type" value="Genomic_DNA"/>
</dbReference>
<keyword evidence="2" id="KW-1185">Reference proteome</keyword>
<reference evidence="2" key="1">
    <citation type="submission" date="2016-10" db="EMBL/GenBank/DDBJ databases">
        <authorList>
            <person name="Varghese N."/>
            <person name="Submissions S."/>
        </authorList>
    </citation>
    <scope>NUCLEOTIDE SEQUENCE [LARGE SCALE GENOMIC DNA]</scope>
    <source>
        <strain evidence="2">DSM 7481</strain>
    </source>
</reference>
<dbReference type="STRING" id="32040.SAMN04489710_11447"/>
<name>A0A1I1XQ07_9BURK</name>
<dbReference type="OrthoDB" id="8781956at2"/>
<dbReference type="Proteomes" id="UP000199517">
    <property type="component" value="Unassembled WGS sequence"/>
</dbReference>
<protein>
    <submittedName>
        <fullName evidence="1">Uncharacterized protein</fullName>
    </submittedName>
</protein>
<dbReference type="RefSeq" id="WP_092955542.1">
    <property type="nucleotide sequence ID" value="NZ_FOMQ01000014.1"/>
</dbReference>
<dbReference type="AlphaFoldDB" id="A0A1I1XQ07"/>
<organism evidence="1 2">
    <name type="scientific">Paracidovorax konjaci</name>
    <dbReference type="NCBI Taxonomy" id="32040"/>
    <lineage>
        <taxon>Bacteria</taxon>
        <taxon>Pseudomonadati</taxon>
        <taxon>Pseudomonadota</taxon>
        <taxon>Betaproteobacteria</taxon>
        <taxon>Burkholderiales</taxon>
        <taxon>Comamonadaceae</taxon>
        <taxon>Paracidovorax</taxon>
    </lineage>
</organism>
<evidence type="ECO:0000313" key="2">
    <source>
        <dbReference type="Proteomes" id="UP000199517"/>
    </source>
</evidence>
<gene>
    <name evidence="1" type="ORF">SAMN04489710_11447</name>
</gene>
<evidence type="ECO:0000313" key="1">
    <source>
        <dbReference type="EMBL" id="SFE09416.1"/>
    </source>
</evidence>